<evidence type="ECO:0000256" key="1">
    <source>
        <dbReference type="SAM" id="Phobius"/>
    </source>
</evidence>
<protein>
    <submittedName>
        <fullName evidence="2">Uncharacterized protein</fullName>
    </submittedName>
</protein>
<dbReference type="AlphaFoldDB" id="A0A1W1HDD0"/>
<sequence length="141" mass="15249">MQNENAYTLIEVTVALVIIGISITAVTGALSSAKSLSARADHAVEAIRVLKNIVNNPGLMVEIAEEKSFEGNLESETGWICRAESVPLVVNSSDMLLTGSEEDTDGEEIEVEGMLSVTICVVNLQESAGKEYCIHRWVREP</sequence>
<dbReference type="RefSeq" id="WP_080808251.1">
    <property type="nucleotide sequence ID" value="NZ_LT828560.1"/>
</dbReference>
<name>A0A1W1HDD0_9BACT</name>
<reference evidence="2 3" key="1">
    <citation type="submission" date="2017-03" db="EMBL/GenBank/DDBJ databases">
        <authorList>
            <person name="Afonso C.L."/>
            <person name="Miller P.J."/>
            <person name="Scott M.A."/>
            <person name="Spackman E."/>
            <person name="Goraichik I."/>
            <person name="Dimitrov K.M."/>
            <person name="Suarez D.L."/>
            <person name="Swayne D.E."/>
        </authorList>
    </citation>
    <scope>NUCLEOTIDE SEQUENCE [LARGE SCALE GENOMIC DNA]</scope>
    <source>
        <strain evidence="2">PRJEB14757</strain>
    </source>
</reference>
<dbReference type="NCBIfam" id="TIGR02532">
    <property type="entry name" value="IV_pilin_GFxxxE"/>
    <property type="match status" value="1"/>
</dbReference>
<evidence type="ECO:0000313" key="3">
    <source>
        <dbReference type="Proteomes" id="UP000191931"/>
    </source>
</evidence>
<feature type="transmembrane region" description="Helical" evidence="1">
    <location>
        <begin position="6"/>
        <end position="30"/>
    </location>
</feature>
<organism evidence="2 3">
    <name type="scientific">Desulfamplus magnetovallimortis</name>
    <dbReference type="NCBI Taxonomy" id="1246637"/>
    <lineage>
        <taxon>Bacteria</taxon>
        <taxon>Pseudomonadati</taxon>
        <taxon>Thermodesulfobacteriota</taxon>
        <taxon>Desulfobacteria</taxon>
        <taxon>Desulfobacterales</taxon>
        <taxon>Desulfobacteraceae</taxon>
        <taxon>Desulfamplus</taxon>
    </lineage>
</organism>
<keyword evidence="1" id="KW-0472">Membrane</keyword>
<dbReference type="Proteomes" id="UP000191931">
    <property type="component" value="Unassembled WGS sequence"/>
</dbReference>
<proteinExistence type="predicted"/>
<dbReference type="InterPro" id="IPR012902">
    <property type="entry name" value="N_methyl_site"/>
</dbReference>
<keyword evidence="1" id="KW-1133">Transmembrane helix</keyword>
<keyword evidence="1" id="KW-0812">Transmembrane</keyword>
<gene>
    <name evidence="2" type="ORF">MTBBW1_2200032</name>
</gene>
<evidence type="ECO:0000313" key="2">
    <source>
        <dbReference type="EMBL" id="SLM30378.1"/>
    </source>
</evidence>
<keyword evidence="3" id="KW-1185">Reference proteome</keyword>
<dbReference type="EMBL" id="FWEV01000136">
    <property type="protein sequence ID" value="SLM30378.1"/>
    <property type="molecule type" value="Genomic_DNA"/>
</dbReference>
<dbReference type="Pfam" id="PF07963">
    <property type="entry name" value="N_methyl"/>
    <property type="match status" value="1"/>
</dbReference>
<dbReference type="STRING" id="1246637.MTBBW1_2200032"/>
<accession>A0A1W1HDD0</accession>